<comment type="caution">
    <text evidence="10">The sequence shown here is derived from an EMBL/GenBank/DDBJ whole genome shotgun (WGS) entry which is preliminary data.</text>
</comment>
<accession>A0A6V8MPH5</accession>
<evidence type="ECO:0000256" key="5">
    <source>
        <dbReference type="ARBA" id="ARBA00022676"/>
    </source>
</evidence>
<dbReference type="PANTHER" id="PTHR32438">
    <property type="entry name" value="4-ALPHA-GLUCANOTRANSFERASE DPE1, CHLOROPLASTIC/AMYLOPLASTIC"/>
    <property type="match status" value="1"/>
</dbReference>
<evidence type="ECO:0000256" key="3">
    <source>
        <dbReference type="ARBA" id="ARBA00012560"/>
    </source>
</evidence>
<proteinExistence type="inferred from homology"/>
<keyword evidence="7" id="KW-0119">Carbohydrate metabolism</keyword>
<dbReference type="GO" id="GO:0004134">
    <property type="term" value="F:4-alpha-glucanotransferase activity"/>
    <property type="evidence" value="ECO:0007669"/>
    <property type="project" value="UniProtKB-EC"/>
</dbReference>
<evidence type="ECO:0000256" key="6">
    <source>
        <dbReference type="ARBA" id="ARBA00022679"/>
    </source>
</evidence>
<evidence type="ECO:0000256" key="7">
    <source>
        <dbReference type="ARBA" id="ARBA00023277"/>
    </source>
</evidence>
<dbReference type="GO" id="GO:0005975">
    <property type="term" value="P:carbohydrate metabolic process"/>
    <property type="evidence" value="ECO:0007669"/>
    <property type="project" value="InterPro"/>
</dbReference>
<dbReference type="EC" id="2.4.1.25" evidence="3"/>
<dbReference type="Gene3D" id="3.20.20.80">
    <property type="entry name" value="Glycosidases"/>
    <property type="match status" value="1"/>
</dbReference>
<dbReference type="Pfam" id="PF02446">
    <property type="entry name" value="Glyco_hydro_77"/>
    <property type="match status" value="1"/>
</dbReference>
<organism evidence="10 11">
    <name type="scientific">Geomonas silvestris</name>
    <dbReference type="NCBI Taxonomy" id="2740184"/>
    <lineage>
        <taxon>Bacteria</taxon>
        <taxon>Pseudomonadati</taxon>
        <taxon>Thermodesulfobacteriota</taxon>
        <taxon>Desulfuromonadia</taxon>
        <taxon>Geobacterales</taxon>
        <taxon>Geobacteraceae</taxon>
        <taxon>Geomonas</taxon>
    </lineage>
</organism>
<evidence type="ECO:0000256" key="2">
    <source>
        <dbReference type="ARBA" id="ARBA00005684"/>
    </source>
</evidence>
<reference evidence="11" key="1">
    <citation type="submission" date="2020-06" db="EMBL/GenBank/DDBJ databases">
        <title>Draft genomic sequence of Geomonas sp. Red330.</title>
        <authorList>
            <person name="Itoh H."/>
            <person name="Zhenxing X."/>
            <person name="Ushijima N."/>
            <person name="Masuda Y."/>
            <person name="Shiratori Y."/>
            <person name="Senoo K."/>
        </authorList>
    </citation>
    <scope>NUCLEOTIDE SEQUENCE [LARGE SCALE GENOMIC DNA]</scope>
    <source>
        <strain evidence="11">Red330</strain>
    </source>
</reference>
<name>A0A6V8MPH5_9BACT</name>
<evidence type="ECO:0000256" key="8">
    <source>
        <dbReference type="ARBA" id="ARBA00031423"/>
    </source>
</evidence>
<evidence type="ECO:0000256" key="1">
    <source>
        <dbReference type="ARBA" id="ARBA00000439"/>
    </source>
</evidence>
<evidence type="ECO:0000256" key="4">
    <source>
        <dbReference type="ARBA" id="ARBA00020295"/>
    </source>
</evidence>
<dbReference type="AlphaFoldDB" id="A0A6V8MPH5"/>
<comment type="similarity">
    <text evidence="2">Belongs to the disproportionating enzyme family.</text>
</comment>
<dbReference type="EMBL" id="BLXX01000020">
    <property type="protein sequence ID" value="GFO61834.1"/>
    <property type="molecule type" value="Genomic_DNA"/>
</dbReference>
<dbReference type="InterPro" id="IPR003385">
    <property type="entry name" value="Glyco_hydro_77"/>
</dbReference>
<keyword evidence="5" id="KW-0328">Glycosyltransferase</keyword>
<dbReference type="InterPro" id="IPR017853">
    <property type="entry name" value="GH"/>
</dbReference>
<gene>
    <name evidence="10" type="ORF">GMST_41590</name>
</gene>
<dbReference type="SUPFAM" id="SSF51445">
    <property type="entry name" value="(Trans)glycosidases"/>
    <property type="match status" value="1"/>
</dbReference>
<keyword evidence="11" id="KW-1185">Reference proteome</keyword>
<dbReference type="PANTHER" id="PTHR32438:SF5">
    <property type="entry name" value="4-ALPHA-GLUCANOTRANSFERASE DPE1, CHLOROPLASTIC_AMYLOPLASTIC"/>
    <property type="match status" value="1"/>
</dbReference>
<evidence type="ECO:0000313" key="10">
    <source>
        <dbReference type="EMBL" id="GFO61834.1"/>
    </source>
</evidence>
<evidence type="ECO:0000313" key="11">
    <source>
        <dbReference type="Proteomes" id="UP000556026"/>
    </source>
</evidence>
<protein>
    <recommendedName>
        <fullName evidence="4">4-alpha-glucanotransferase</fullName>
        <ecNumber evidence="3">2.4.1.25</ecNumber>
    </recommendedName>
    <alternativeName>
        <fullName evidence="8">Amylomaltase</fullName>
    </alternativeName>
    <alternativeName>
        <fullName evidence="9">Disproportionating enzyme</fullName>
    </alternativeName>
</protein>
<evidence type="ECO:0000256" key="9">
    <source>
        <dbReference type="ARBA" id="ARBA00031501"/>
    </source>
</evidence>
<comment type="catalytic activity">
    <reaction evidence="1">
        <text>Transfers a segment of a (1-&gt;4)-alpha-D-glucan to a new position in an acceptor, which may be glucose or a (1-&gt;4)-alpha-D-glucan.</text>
        <dbReference type="EC" id="2.4.1.25"/>
    </reaction>
</comment>
<keyword evidence="6" id="KW-0808">Transferase</keyword>
<sequence length="92" mass="10720">MGKCHIPGIKMLLFGFAKEMRDNEFLLHNHVENSVVYTGTHDTNTIVGWFQREDNQDDKELLFRYLGRNVTEEVNWMENVKSPTVCTVGLFN</sequence>
<dbReference type="Proteomes" id="UP000556026">
    <property type="component" value="Unassembled WGS sequence"/>
</dbReference>